<reference evidence="2" key="1">
    <citation type="submission" date="2014-09" db="EMBL/GenBank/DDBJ databases">
        <authorList>
            <person name="Sharma Rahul"/>
            <person name="Thines Marco"/>
        </authorList>
    </citation>
    <scope>NUCLEOTIDE SEQUENCE [LARGE SCALE GENOMIC DNA]</scope>
</reference>
<proteinExistence type="predicted"/>
<evidence type="ECO:0000313" key="1">
    <source>
        <dbReference type="EMBL" id="CEG46675.1"/>
    </source>
</evidence>
<dbReference type="OMA" id="CDVVAHF"/>
<dbReference type="Proteomes" id="UP000054928">
    <property type="component" value="Unassembled WGS sequence"/>
</dbReference>
<dbReference type="RefSeq" id="XP_024583044.1">
    <property type="nucleotide sequence ID" value="XM_024717558.1"/>
</dbReference>
<dbReference type="AlphaFoldDB" id="A0A0N7L7C3"/>
<evidence type="ECO:0000313" key="2">
    <source>
        <dbReference type="Proteomes" id="UP000054928"/>
    </source>
</evidence>
<sequence>MFVVWRRLKVHNARRFSSASASVVHSLSYLSHQSRVHFQASDSSRTNVEIVPVLSADEFALRVLETDKSIDIQNLFDIEKESASHSIDVTRVCITKKYNFDANVQLLVPHTVALNLAVANGGVILKNKLEGDVKVVLGCGDIQLDKVRGDTVNLTTNGGKIDVLTLVEGKTVRFNATESVTCKRLMANNAEIILGKGEISNSVFGAIYASTCNFVSRNQSGQSKLRIGNVHGYLRVSSQGLESIDIDSVTGALDIEDSGNSCNVMAHFDSWTNQMASNILVGGDVHVSLHPSASINVELHGVQVTTGKDTEFVNSEMDTLDENYAIFTGELCAQKTAKDMSSGSTGKINVDSAKDDAMRTSFFMNKITDLDETEVKASRLFVHSLSGD</sequence>
<organism evidence="1 2">
    <name type="scientific">Plasmopara halstedii</name>
    <name type="common">Downy mildew of sunflower</name>
    <dbReference type="NCBI Taxonomy" id="4781"/>
    <lineage>
        <taxon>Eukaryota</taxon>
        <taxon>Sar</taxon>
        <taxon>Stramenopiles</taxon>
        <taxon>Oomycota</taxon>
        <taxon>Peronosporomycetes</taxon>
        <taxon>Peronosporales</taxon>
        <taxon>Peronosporaceae</taxon>
        <taxon>Plasmopara</taxon>
    </lineage>
</organism>
<keyword evidence="2" id="KW-1185">Reference proteome</keyword>
<accession>A0A0N7L7C3</accession>
<dbReference type="PANTHER" id="PTHR34094">
    <property type="match status" value="1"/>
</dbReference>
<dbReference type="GeneID" id="36398338"/>
<name>A0A0N7L7C3_PLAHL</name>
<dbReference type="OrthoDB" id="78128at2759"/>
<dbReference type="PANTHER" id="PTHR34094:SF1">
    <property type="entry name" value="PROTEIN FAM185A"/>
    <property type="match status" value="1"/>
</dbReference>
<protein>
    <recommendedName>
        <fullName evidence="3">Adhesin domain-containing protein</fullName>
    </recommendedName>
</protein>
<dbReference type="EMBL" id="CCYD01002151">
    <property type="protein sequence ID" value="CEG46675.1"/>
    <property type="molecule type" value="Genomic_DNA"/>
</dbReference>
<evidence type="ECO:0008006" key="3">
    <source>
        <dbReference type="Google" id="ProtNLM"/>
    </source>
</evidence>